<dbReference type="SUPFAM" id="SSF51445">
    <property type="entry name" value="(Trans)glycosidases"/>
    <property type="match status" value="1"/>
</dbReference>
<dbReference type="SMART" id="SM00060">
    <property type="entry name" value="FN3"/>
    <property type="match status" value="2"/>
</dbReference>
<dbReference type="PANTHER" id="PTHR31297">
    <property type="entry name" value="GLUCAN ENDO-1,6-BETA-GLUCOSIDASE B"/>
    <property type="match status" value="1"/>
</dbReference>
<dbReference type="PANTHER" id="PTHR31297:SF41">
    <property type="entry name" value="ENDOGLUCANASE, PUTATIVE (AFU_ORTHOLOGUE AFUA_5G01830)-RELATED"/>
    <property type="match status" value="1"/>
</dbReference>
<feature type="domain" description="Fibronectin type-III" evidence="7">
    <location>
        <begin position="642"/>
        <end position="738"/>
    </location>
</feature>
<dbReference type="Gene3D" id="3.20.20.80">
    <property type="entry name" value="Glycosidases"/>
    <property type="match status" value="1"/>
</dbReference>
<feature type="domain" description="Fibronectin type-III" evidence="7">
    <location>
        <begin position="811"/>
        <end position="906"/>
    </location>
</feature>
<evidence type="ECO:0000256" key="5">
    <source>
        <dbReference type="ARBA" id="ARBA00023295"/>
    </source>
</evidence>
<keyword evidence="3" id="KW-0136">Cellulose degradation</keyword>
<keyword evidence="2" id="KW-0378">Hydrolase</keyword>
<proteinExistence type="inferred from homology"/>
<comment type="caution">
    <text evidence="8">The sequence shown here is derived from an EMBL/GenBank/DDBJ whole genome shotgun (WGS) entry which is preliminary data.</text>
</comment>
<comment type="similarity">
    <text evidence="1">Belongs to the glycosyl hydrolase 5 (cellulase A) family.</text>
</comment>
<name>A0AAW5KH97_9FIRM</name>
<dbReference type="Gene3D" id="2.60.40.10">
    <property type="entry name" value="Immunoglobulins"/>
    <property type="match status" value="2"/>
</dbReference>
<evidence type="ECO:0000256" key="4">
    <source>
        <dbReference type="ARBA" id="ARBA00023277"/>
    </source>
</evidence>
<dbReference type="Proteomes" id="UP001206236">
    <property type="component" value="Unassembled WGS sequence"/>
</dbReference>
<protein>
    <submittedName>
        <fullName evidence="8">Cellulase family glycosylhydrolase</fullName>
    </submittedName>
</protein>
<accession>A0AAW5KH97</accession>
<dbReference type="Pfam" id="PF00041">
    <property type="entry name" value="fn3"/>
    <property type="match status" value="1"/>
</dbReference>
<evidence type="ECO:0000259" key="7">
    <source>
        <dbReference type="PROSITE" id="PS50853"/>
    </source>
</evidence>
<sequence length="906" mass="98210">MKSVSKRYLSFILSLLMAMTIFIGLDLGDINVQALSGDTLKNADTEAILEDMGLGWNLGNSLDATGGSGLDTETSWSNPKTTQALIDKVKSLGFNTVRVPVSWGKHVSGDNYTIDSAWLARVKEVVDYCYKNDMYVILNIHHDTKSSASASGAGYYPRSSAYSSSEKFVTSVWSQAAEYFKDYDYHLIFETLNEPRLIGTGYEWWFNKWNIPSEVKDAIDCINKLNQKAVDTIRDTGSNNRGRLIMCPGYDASIDGATVSGFKLPTDISGNKNRIAVSVHAYSPYNFAMNIDTSNGATSTYSSYIKDELKNLFSTLKSNFRDKGIPVVIGEFGSTDKNNTAERVKWATDYTALAKKNNIPCVLWDNNAFAVYNGSSIVLNSEYHGYINRKNNTVTSPAKDVIEALMKPYGKKADLNCSSSVTIVAGQSKNIGASSSTSGAVLTYKSTTPSICTVDKNGNVTAFKTGTGYVTVTASANGYNSVSKDVKIVVSKKSLNNGLLTLSETSYVYDGTYKKPAATVTFGGKVLQEGKDYTISYRNNLNVGVTTVIATGMGDYTGYTSKNFTITKRAMAGGTVSVASSVSFTGSNITPSVTVKVAGRTLTSGTDYTVSYSNNKNVGKATVKITGKGNYSGSLNAKFDIVPAKQQIQKLETKYKGFYIDWAQKGSATGYDVEYSVNANMSGAVSKHLTANKPDTLTVNGLSGDKTYYVRVRSYTNVNGKVYYGAWSDVKSIKTANNDITKATVSGISTKAFTGKAITQNVTVKVGNTVLKNGTDYTVSYSNNKKVGKATVKITGKGKYGGVITKTFKINPAKQEIQKLTAKSKAFFVDWAQKGSATGYEIQYATNSKFTSAKKVTITNNKTDKTTVSKLSANKKYYVRVRSYTTVGGTKYYGAWSAVKNVTTKK</sequence>
<dbReference type="InterPro" id="IPR008964">
    <property type="entry name" value="Invasin/intimin_cell_adhesion"/>
</dbReference>
<organism evidence="8 9">
    <name type="scientific">Ruminococcus bicirculans</name>
    <name type="common">ex Wegman et al. 2014</name>
    <dbReference type="NCBI Taxonomy" id="1160721"/>
    <lineage>
        <taxon>Bacteria</taxon>
        <taxon>Bacillati</taxon>
        <taxon>Bacillota</taxon>
        <taxon>Clostridia</taxon>
        <taxon>Eubacteriales</taxon>
        <taxon>Oscillospiraceae</taxon>
        <taxon>Ruminococcus</taxon>
    </lineage>
</organism>
<gene>
    <name evidence="8" type="ORF">NE632_03665</name>
</gene>
<dbReference type="InterPro" id="IPR036116">
    <property type="entry name" value="FN3_sf"/>
</dbReference>
<evidence type="ECO:0000256" key="1">
    <source>
        <dbReference type="ARBA" id="ARBA00005641"/>
    </source>
</evidence>
<evidence type="ECO:0000256" key="3">
    <source>
        <dbReference type="ARBA" id="ARBA00023001"/>
    </source>
</evidence>
<dbReference type="InterPro" id="IPR001547">
    <property type="entry name" value="Glyco_hydro_5"/>
</dbReference>
<dbReference type="Pfam" id="PF00150">
    <property type="entry name" value="Cellulase"/>
    <property type="match status" value="1"/>
</dbReference>
<dbReference type="InterPro" id="IPR018087">
    <property type="entry name" value="Glyco_hydro_5_CS"/>
</dbReference>
<dbReference type="PROSITE" id="PS50853">
    <property type="entry name" value="FN3"/>
    <property type="match status" value="2"/>
</dbReference>
<dbReference type="InterPro" id="IPR017853">
    <property type="entry name" value="GH"/>
</dbReference>
<dbReference type="SUPFAM" id="SSF49265">
    <property type="entry name" value="Fibronectin type III"/>
    <property type="match status" value="1"/>
</dbReference>
<dbReference type="SUPFAM" id="SSF49373">
    <property type="entry name" value="Invasin/intimin cell-adhesion fragments"/>
    <property type="match status" value="1"/>
</dbReference>
<dbReference type="InterPro" id="IPR003961">
    <property type="entry name" value="FN3_dom"/>
</dbReference>
<dbReference type="Pfam" id="PF22359">
    <property type="entry name" value="Big-like"/>
    <property type="match status" value="1"/>
</dbReference>
<keyword evidence="4" id="KW-0119">Carbohydrate metabolism</keyword>
<dbReference type="EMBL" id="JANGCN010000005">
    <property type="protein sequence ID" value="MCQ5152396.1"/>
    <property type="molecule type" value="Genomic_DNA"/>
</dbReference>
<dbReference type="CDD" id="cd00063">
    <property type="entry name" value="FN3"/>
    <property type="match status" value="1"/>
</dbReference>
<keyword evidence="5" id="KW-0326">Glycosidase</keyword>
<dbReference type="RefSeq" id="WP_256321666.1">
    <property type="nucleotide sequence ID" value="NZ_JANGCN010000005.1"/>
</dbReference>
<dbReference type="Gene3D" id="2.60.40.1080">
    <property type="match status" value="1"/>
</dbReference>
<evidence type="ECO:0000256" key="6">
    <source>
        <dbReference type="ARBA" id="ARBA00023326"/>
    </source>
</evidence>
<dbReference type="InterPro" id="IPR013783">
    <property type="entry name" value="Ig-like_fold"/>
</dbReference>
<dbReference type="AlphaFoldDB" id="A0AAW5KH97"/>
<dbReference type="GO" id="GO:0005576">
    <property type="term" value="C:extracellular region"/>
    <property type="evidence" value="ECO:0007669"/>
    <property type="project" value="TreeGrafter"/>
</dbReference>
<reference evidence="8" key="1">
    <citation type="submission" date="2022-06" db="EMBL/GenBank/DDBJ databases">
        <title>Isolation of gut microbiota from human fecal samples.</title>
        <authorList>
            <person name="Pamer E.G."/>
            <person name="Barat B."/>
            <person name="Waligurski E."/>
            <person name="Medina S."/>
            <person name="Paddock L."/>
            <person name="Mostad J."/>
        </authorList>
    </citation>
    <scope>NUCLEOTIDE SEQUENCE</scope>
    <source>
        <strain evidence="8">DFI.5.57</strain>
    </source>
</reference>
<dbReference type="GO" id="GO:0009986">
    <property type="term" value="C:cell surface"/>
    <property type="evidence" value="ECO:0007669"/>
    <property type="project" value="TreeGrafter"/>
</dbReference>
<dbReference type="PROSITE" id="PS00659">
    <property type="entry name" value="GLYCOSYL_HYDROL_F5"/>
    <property type="match status" value="1"/>
</dbReference>
<dbReference type="GO" id="GO:0030245">
    <property type="term" value="P:cellulose catabolic process"/>
    <property type="evidence" value="ECO:0007669"/>
    <property type="project" value="UniProtKB-KW"/>
</dbReference>
<dbReference type="GO" id="GO:0008422">
    <property type="term" value="F:beta-glucosidase activity"/>
    <property type="evidence" value="ECO:0007669"/>
    <property type="project" value="TreeGrafter"/>
</dbReference>
<dbReference type="InterPro" id="IPR054604">
    <property type="entry name" value="SbsC_Big-like"/>
</dbReference>
<evidence type="ECO:0000256" key="2">
    <source>
        <dbReference type="ARBA" id="ARBA00022801"/>
    </source>
</evidence>
<evidence type="ECO:0000313" key="9">
    <source>
        <dbReference type="Proteomes" id="UP001206236"/>
    </source>
</evidence>
<dbReference type="InterPro" id="IPR050386">
    <property type="entry name" value="Glycosyl_hydrolase_5"/>
</dbReference>
<evidence type="ECO:0000313" key="8">
    <source>
        <dbReference type="EMBL" id="MCQ5152396.1"/>
    </source>
</evidence>
<keyword evidence="6" id="KW-0624">Polysaccharide degradation</keyword>